<dbReference type="GO" id="GO:0009451">
    <property type="term" value="P:RNA modification"/>
    <property type="evidence" value="ECO:0007669"/>
    <property type="project" value="InterPro"/>
</dbReference>
<feature type="repeat" description="PPR" evidence="2">
    <location>
        <begin position="95"/>
        <end position="129"/>
    </location>
</feature>
<dbReference type="EMBL" id="JACGWM010001966">
    <property type="protein sequence ID" value="KAL0285098.1"/>
    <property type="molecule type" value="Genomic_DNA"/>
</dbReference>
<proteinExistence type="predicted"/>
<organism evidence="4">
    <name type="scientific">Sesamum calycinum</name>
    <dbReference type="NCBI Taxonomy" id="2727403"/>
    <lineage>
        <taxon>Eukaryota</taxon>
        <taxon>Viridiplantae</taxon>
        <taxon>Streptophyta</taxon>
        <taxon>Embryophyta</taxon>
        <taxon>Tracheophyta</taxon>
        <taxon>Spermatophyta</taxon>
        <taxon>Magnoliopsida</taxon>
        <taxon>eudicotyledons</taxon>
        <taxon>Gunneridae</taxon>
        <taxon>Pentapetalae</taxon>
        <taxon>asterids</taxon>
        <taxon>lamiids</taxon>
        <taxon>Lamiales</taxon>
        <taxon>Pedaliaceae</taxon>
        <taxon>Sesamum</taxon>
    </lineage>
</organism>
<dbReference type="Pfam" id="PF01535">
    <property type="entry name" value="PPR"/>
    <property type="match status" value="3"/>
</dbReference>
<dbReference type="PANTHER" id="PTHR47926">
    <property type="entry name" value="PENTATRICOPEPTIDE REPEAT-CONTAINING PROTEIN"/>
    <property type="match status" value="1"/>
</dbReference>
<keyword evidence="3" id="KW-0812">Transmembrane</keyword>
<accession>A0AAW2IUB1</accession>
<feature type="repeat" description="PPR" evidence="2">
    <location>
        <begin position="196"/>
        <end position="230"/>
    </location>
</feature>
<dbReference type="Pfam" id="PF13041">
    <property type="entry name" value="PPR_2"/>
    <property type="match status" value="1"/>
</dbReference>
<reference evidence="4" key="1">
    <citation type="submission" date="2020-06" db="EMBL/GenBank/DDBJ databases">
        <authorList>
            <person name="Li T."/>
            <person name="Hu X."/>
            <person name="Zhang T."/>
            <person name="Song X."/>
            <person name="Zhang H."/>
            <person name="Dai N."/>
            <person name="Sheng W."/>
            <person name="Hou X."/>
            <person name="Wei L."/>
        </authorList>
    </citation>
    <scope>NUCLEOTIDE SEQUENCE</scope>
    <source>
        <strain evidence="4">KEN8</strain>
        <tissue evidence="4">Leaf</tissue>
    </source>
</reference>
<feature type="repeat" description="PPR" evidence="2">
    <location>
        <begin position="160"/>
        <end position="195"/>
    </location>
</feature>
<dbReference type="AlphaFoldDB" id="A0AAW2IUB1"/>
<reference evidence="4" key="2">
    <citation type="journal article" date="2024" name="Plant">
        <title>Genomic evolution and insights into agronomic trait innovations of Sesamum species.</title>
        <authorList>
            <person name="Miao H."/>
            <person name="Wang L."/>
            <person name="Qu L."/>
            <person name="Liu H."/>
            <person name="Sun Y."/>
            <person name="Le M."/>
            <person name="Wang Q."/>
            <person name="Wei S."/>
            <person name="Zheng Y."/>
            <person name="Lin W."/>
            <person name="Duan Y."/>
            <person name="Cao H."/>
            <person name="Xiong S."/>
            <person name="Wang X."/>
            <person name="Wei L."/>
            <person name="Li C."/>
            <person name="Ma Q."/>
            <person name="Ju M."/>
            <person name="Zhao R."/>
            <person name="Li G."/>
            <person name="Mu C."/>
            <person name="Tian Q."/>
            <person name="Mei H."/>
            <person name="Zhang T."/>
            <person name="Gao T."/>
            <person name="Zhang H."/>
        </authorList>
    </citation>
    <scope>NUCLEOTIDE SEQUENCE</scope>
    <source>
        <strain evidence="4">KEN8</strain>
    </source>
</reference>
<dbReference type="InterPro" id="IPR011990">
    <property type="entry name" value="TPR-like_helical_dom_sf"/>
</dbReference>
<dbReference type="InterPro" id="IPR002885">
    <property type="entry name" value="PPR_rpt"/>
</dbReference>
<sequence>MKLFLVKSEDDVVAVQFLIVTVYGVCGVWQIRVVLIVVVLYKLQVGFRGKQLHAQVITWGLQKNHALVPKLVSLYAAFGLLGDAHHVVTGSHILHPLPWNILISSYVNKGHFEEAIFAYGQMCLRRIRPDDFTYPSVLKACAEQSNLDLGKEVHRSINASSVKWNLFVQNALVSMGKWEEAFELFERMQAAGLELNIITWNTVAGGCLRTGNFKGALQLICQMRMSGHHLDPVAVIIGLGNVSVARRLFDSLDRRDAVTYTSMIAGYGMHGDGLVAQGQLLFERMQAFMG</sequence>
<feature type="transmembrane region" description="Helical" evidence="3">
    <location>
        <begin position="12"/>
        <end position="41"/>
    </location>
</feature>
<dbReference type="NCBIfam" id="TIGR00756">
    <property type="entry name" value="PPR"/>
    <property type="match status" value="3"/>
</dbReference>
<evidence type="ECO:0000256" key="1">
    <source>
        <dbReference type="ARBA" id="ARBA00022737"/>
    </source>
</evidence>
<dbReference type="Gene3D" id="1.25.40.10">
    <property type="entry name" value="Tetratricopeptide repeat domain"/>
    <property type="match status" value="3"/>
</dbReference>
<evidence type="ECO:0000256" key="3">
    <source>
        <dbReference type="SAM" id="Phobius"/>
    </source>
</evidence>
<keyword evidence="3" id="KW-0472">Membrane</keyword>
<dbReference type="PROSITE" id="PS51375">
    <property type="entry name" value="PPR"/>
    <property type="match status" value="3"/>
</dbReference>
<dbReference type="InterPro" id="IPR046960">
    <property type="entry name" value="PPR_At4g14850-like_plant"/>
</dbReference>
<protein>
    <submittedName>
        <fullName evidence="4">Pentatricopeptide repeat-containing protein</fullName>
    </submittedName>
</protein>
<dbReference type="GO" id="GO:0003723">
    <property type="term" value="F:RNA binding"/>
    <property type="evidence" value="ECO:0007669"/>
    <property type="project" value="InterPro"/>
</dbReference>
<evidence type="ECO:0000313" key="4">
    <source>
        <dbReference type="EMBL" id="KAL0285098.1"/>
    </source>
</evidence>
<evidence type="ECO:0000256" key="2">
    <source>
        <dbReference type="PROSITE-ProRule" id="PRU00708"/>
    </source>
</evidence>
<name>A0AAW2IUB1_9LAMI</name>
<keyword evidence="1" id="KW-0677">Repeat</keyword>
<keyword evidence="3" id="KW-1133">Transmembrane helix</keyword>
<comment type="caution">
    <text evidence="4">The sequence shown here is derived from an EMBL/GenBank/DDBJ whole genome shotgun (WGS) entry which is preliminary data.</text>
</comment>
<gene>
    <name evidence="4" type="ORF">Scaly_2827500</name>
</gene>